<gene>
    <name evidence="2" type="ORF">MOP44_03795</name>
</gene>
<accession>A0A9J7BR61</accession>
<evidence type="ECO:0000313" key="3">
    <source>
        <dbReference type="Proteomes" id="UP001059380"/>
    </source>
</evidence>
<dbReference type="Pfam" id="PF01261">
    <property type="entry name" value="AP_endonuc_2"/>
    <property type="match status" value="1"/>
</dbReference>
<keyword evidence="3" id="KW-1185">Reference proteome</keyword>
<dbReference type="KEGG" id="orp:MOP44_03795"/>
<dbReference type="InterPro" id="IPR006311">
    <property type="entry name" value="TAT_signal"/>
</dbReference>
<feature type="domain" description="Xylose isomerase-like TIM barrel" evidence="1">
    <location>
        <begin position="55"/>
        <end position="284"/>
    </location>
</feature>
<dbReference type="PROSITE" id="PS51318">
    <property type="entry name" value="TAT"/>
    <property type="match status" value="1"/>
</dbReference>
<dbReference type="PANTHER" id="PTHR12110">
    <property type="entry name" value="HYDROXYPYRUVATE ISOMERASE"/>
    <property type="match status" value="1"/>
</dbReference>
<proteinExistence type="predicted"/>
<reference evidence="2" key="1">
    <citation type="submission" date="2021-04" db="EMBL/GenBank/DDBJ databases">
        <title>Phylogenetic analysis of Acidobacteriaceae.</title>
        <authorList>
            <person name="Qiu L."/>
            <person name="Zhang Q."/>
        </authorList>
    </citation>
    <scope>NUCLEOTIDE SEQUENCE</scope>
    <source>
        <strain evidence="2">DSM 25168</strain>
    </source>
</reference>
<dbReference type="InterPro" id="IPR013022">
    <property type="entry name" value="Xyl_isomerase-like_TIM-brl"/>
</dbReference>
<dbReference type="Proteomes" id="UP001059380">
    <property type="component" value="Chromosome"/>
</dbReference>
<dbReference type="InterPro" id="IPR036237">
    <property type="entry name" value="Xyl_isomerase-like_sf"/>
</dbReference>
<dbReference type="RefSeq" id="WP_260794585.1">
    <property type="nucleotide sequence ID" value="NZ_CP093313.1"/>
</dbReference>
<dbReference type="AlphaFoldDB" id="A0A9J7BR61"/>
<protein>
    <submittedName>
        <fullName evidence="2">Sugar phosphate isomerase/epimerase</fullName>
    </submittedName>
</protein>
<dbReference type="EMBL" id="CP093313">
    <property type="protein sequence ID" value="UWZ85071.1"/>
    <property type="molecule type" value="Genomic_DNA"/>
</dbReference>
<keyword evidence="2" id="KW-0413">Isomerase</keyword>
<dbReference type="GO" id="GO:0016853">
    <property type="term" value="F:isomerase activity"/>
    <property type="evidence" value="ECO:0007669"/>
    <property type="project" value="UniProtKB-KW"/>
</dbReference>
<dbReference type="Gene3D" id="3.20.20.150">
    <property type="entry name" value="Divalent-metal-dependent TIM barrel enzymes"/>
    <property type="match status" value="1"/>
</dbReference>
<dbReference type="InterPro" id="IPR050312">
    <property type="entry name" value="IolE/XylAMocC-like"/>
</dbReference>
<name>A0A9J7BR61_9BACT</name>
<organism evidence="2 3">
    <name type="scientific">Occallatibacter riparius</name>
    <dbReference type="NCBI Taxonomy" id="1002689"/>
    <lineage>
        <taxon>Bacteria</taxon>
        <taxon>Pseudomonadati</taxon>
        <taxon>Acidobacteriota</taxon>
        <taxon>Terriglobia</taxon>
        <taxon>Terriglobales</taxon>
        <taxon>Acidobacteriaceae</taxon>
        <taxon>Occallatibacter</taxon>
    </lineage>
</organism>
<dbReference type="PANTHER" id="PTHR12110:SF41">
    <property type="entry name" value="INOSOSE DEHYDRATASE"/>
    <property type="match status" value="1"/>
</dbReference>
<evidence type="ECO:0000313" key="2">
    <source>
        <dbReference type="EMBL" id="UWZ85071.1"/>
    </source>
</evidence>
<evidence type="ECO:0000259" key="1">
    <source>
        <dbReference type="Pfam" id="PF01261"/>
    </source>
</evidence>
<sequence length="287" mass="31961">MHASSRRTFLKSATAAAAAACIAPRLSAKTLDKPLGLQLYSVREMLPKDFDGTLKKLAAIGYKECEAAGYFGKTPAQWKASMDAAGLKCVSTHHNLADLKSKLSELIDYGKAIGLEYMVCSWAGLHRDPSKKGGELNLDDWRWVADQFNEIGAKVKAAGMTFGYHNHTVEFGTENGVVFYDELLKRTDPASVVFEMDCGWVVGGGHNPVEYLKQSPERFPLFHVKDLVKEANGKYKNVIMGKGSIDYRPIFQAATGLKHCFVEQEEYTYDPIEDLKQDGEFLKKLEY</sequence>
<dbReference type="SUPFAM" id="SSF51658">
    <property type="entry name" value="Xylose isomerase-like"/>
    <property type="match status" value="1"/>
</dbReference>